<accession>A0A2H9TQJ9</accession>
<reference evidence="1 2" key="1">
    <citation type="submission" date="2016-10" db="EMBL/GenBank/DDBJ databases">
        <title>The genome of Paramicrosporidium saccamoebae is the missing link in understanding Cryptomycota and Microsporidia evolution.</title>
        <authorList>
            <person name="Quandt C.A."/>
            <person name="Beaudet D."/>
            <person name="Corsaro D."/>
            <person name="Michel R."/>
            <person name="Corradi N."/>
            <person name="James T."/>
        </authorList>
    </citation>
    <scope>NUCLEOTIDE SEQUENCE [LARGE SCALE GENOMIC DNA]</scope>
    <source>
        <strain evidence="1 2">KSL3</strain>
    </source>
</reference>
<name>A0A2H9TQJ9_9FUNG</name>
<proteinExistence type="predicted"/>
<dbReference type="AlphaFoldDB" id="A0A2H9TQJ9"/>
<protein>
    <submittedName>
        <fullName evidence="1">Uncharacterized protein</fullName>
    </submittedName>
</protein>
<dbReference type="Proteomes" id="UP000240830">
    <property type="component" value="Unassembled WGS sequence"/>
</dbReference>
<comment type="caution">
    <text evidence="1">The sequence shown here is derived from an EMBL/GenBank/DDBJ whole genome shotgun (WGS) entry which is preliminary data.</text>
</comment>
<dbReference type="EMBL" id="MTSL01000014">
    <property type="protein sequence ID" value="PJF20029.1"/>
    <property type="molecule type" value="Genomic_DNA"/>
</dbReference>
<gene>
    <name evidence="1" type="ORF">PSACC_00190</name>
</gene>
<keyword evidence="2" id="KW-1185">Reference proteome</keyword>
<evidence type="ECO:0000313" key="2">
    <source>
        <dbReference type="Proteomes" id="UP000240830"/>
    </source>
</evidence>
<organism evidence="1 2">
    <name type="scientific">Paramicrosporidium saccamoebae</name>
    <dbReference type="NCBI Taxonomy" id="1246581"/>
    <lineage>
        <taxon>Eukaryota</taxon>
        <taxon>Fungi</taxon>
        <taxon>Fungi incertae sedis</taxon>
        <taxon>Cryptomycota</taxon>
        <taxon>Cryptomycota incertae sedis</taxon>
        <taxon>Paramicrosporidium</taxon>
    </lineage>
</organism>
<sequence>MRWSLLTGCAYGITLHITLQIAYYDIRKGSRTALVASIDHETHGMRDVFLSLLTNEKYALFDDYKRSRLTSLQSGIIFQHYFDKPSLHKFVFPFKLLCNNLSLATLVKPRLSEYNSGVVNFHHDKRSIFTTEDRIAIVRGIGDQITLYGDGSVAFYALDNRIGDFSRDLDRARLIFEHPSPSSKSDYELKLEELEEQRDKINEFRYAAWCTILLCQMIAHSTASDKQKWASIREYLENVEIDHIPPFLITQLVMEIVACEIEFNGAVFPPIDASILKIQKHFPSTAGFGGNLATRNKQWIYYLHAIGGYRLQIPTVILDHTQLLEWWADYDHLGRSLLFRQTFDDPLSFLDHRGCPRVCHEISCLLDELALIMITVTSIVYVNAYSPIKDKFINVSDVIIKAYARTLASNILYREQIGNLPVSDSLRRCLGHKRVCCTPGLSMLRKLLTKQAKLDLFISIGLIQSDGIVTVLGDPNHLITSITLYR</sequence>
<evidence type="ECO:0000313" key="1">
    <source>
        <dbReference type="EMBL" id="PJF20029.1"/>
    </source>
</evidence>